<dbReference type="GO" id="GO:0032993">
    <property type="term" value="C:protein-DNA complex"/>
    <property type="evidence" value="ECO:0007669"/>
    <property type="project" value="TreeGrafter"/>
</dbReference>
<dbReference type="Proteomes" id="UP000654947">
    <property type="component" value="Unassembled WGS sequence"/>
</dbReference>
<dbReference type="RefSeq" id="WP_017578097.1">
    <property type="nucleotide sequence ID" value="NZ_BMXL01000001.1"/>
</dbReference>
<dbReference type="SUPFAM" id="SSF53850">
    <property type="entry name" value="Periplasmic binding protein-like II"/>
    <property type="match status" value="1"/>
</dbReference>
<organism evidence="6 7">
    <name type="scientific">Nocardiopsis kunsanensis</name>
    <dbReference type="NCBI Taxonomy" id="141693"/>
    <lineage>
        <taxon>Bacteria</taxon>
        <taxon>Bacillati</taxon>
        <taxon>Actinomycetota</taxon>
        <taxon>Actinomycetes</taxon>
        <taxon>Streptosporangiales</taxon>
        <taxon>Nocardiopsidaceae</taxon>
        <taxon>Nocardiopsis</taxon>
    </lineage>
</organism>
<dbReference type="PANTHER" id="PTHR30346">
    <property type="entry name" value="TRANSCRIPTIONAL DUAL REGULATOR HCAR-RELATED"/>
    <property type="match status" value="1"/>
</dbReference>
<accession>A0A918X6R0</accession>
<dbReference type="EMBL" id="BMXL01000001">
    <property type="protein sequence ID" value="GHD15772.1"/>
    <property type="molecule type" value="Genomic_DNA"/>
</dbReference>
<evidence type="ECO:0000313" key="6">
    <source>
        <dbReference type="EMBL" id="GHD15772.1"/>
    </source>
</evidence>
<evidence type="ECO:0000259" key="5">
    <source>
        <dbReference type="PROSITE" id="PS50931"/>
    </source>
</evidence>
<keyword evidence="3" id="KW-0238">DNA-binding</keyword>
<reference evidence="6 7" key="1">
    <citation type="journal article" date="2014" name="Int. J. Syst. Evol. Microbiol.">
        <title>Complete genome sequence of Corynebacterium casei LMG S-19264T (=DSM 44701T), isolated from a smear-ripened cheese.</title>
        <authorList>
            <consortium name="US DOE Joint Genome Institute (JGI-PGF)"/>
            <person name="Walter F."/>
            <person name="Albersmeier A."/>
            <person name="Kalinowski J."/>
            <person name="Ruckert C."/>
        </authorList>
    </citation>
    <scope>NUCLEOTIDE SEQUENCE [LARGE SCALE GENOMIC DNA]</scope>
    <source>
        <strain evidence="6 7">KCTC 19473</strain>
    </source>
</reference>
<dbReference type="GO" id="GO:0003677">
    <property type="term" value="F:DNA binding"/>
    <property type="evidence" value="ECO:0007669"/>
    <property type="project" value="UniProtKB-KW"/>
</dbReference>
<feature type="domain" description="HTH lysR-type" evidence="5">
    <location>
        <begin position="6"/>
        <end position="63"/>
    </location>
</feature>
<dbReference type="PRINTS" id="PR00039">
    <property type="entry name" value="HTHLYSR"/>
</dbReference>
<protein>
    <submittedName>
        <fullName evidence="6">LysR family transcriptional regulator</fullName>
    </submittedName>
</protein>
<evidence type="ECO:0000313" key="7">
    <source>
        <dbReference type="Proteomes" id="UP000654947"/>
    </source>
</evidence>
<dbReference type="FunFam" id="1.10.10.10:FF:000001">
    <property type="entry name" value="LysR family transcriptional regulator"/>
    <property type="match status" value="1"/>
</dbReference>
<comment type="similarity">
    <text evidence="1">Belongs to the LysR transcriptional regulatory family.</text>
</comment>
<dbReference type="CDD" id="cd08414">
    <property type="entry name" value="PBP2_LTTR_aromatics_like"/>
    <property type="match status" value="1"/>
</dbReference>
<dbReference type="Gene3D" id="3.40.190.10">
    <property type="entry name" value="Periplasmic binding protein-like II"/>
    <property type="match status" value="2"/>
</dbReference>
<dbReference type="GO" id="GO:0003700">
    <property type="term" value="F:DNA-binding transcription factor activity"/>
    <property type="evidence" value="ECO:0007669"/>
    <property type="project" value="InterPro"/>
</dbReference>
<dbReference type="PROSITE" id="PS50931">
    <property type="entry name" value="HTH_LYSR"/>
    <property type="match status" value="1"/>
</dbReference>
<keyword evidence="7" id="KW-1185">Reference proteome</keyword>
<keyword evidence="2" id="KW-0805">Transcription regulation</keyword>
<evidence type="ECO:0000256" key="3">
    <source>
        <dbReference type="ARBA" id="ARBA00023125"/>
    </source>
</evidence>
<evidence type="ECO:0000256" key="1">
    <source>
        <dbReference type="ARBA" id="ARBA00009437"/>
    </source>
</evidence>
<gene>
    <name evidence="6" type="ORF">GCM10007147_03530</name>
</gene>
<dbReference type="AlphaFoldDB" id="A0A918X6R0"/>
<dbReference type="InterPro" id="IPR036390">
    <property type="entry name" value="WH_DNA-bd_sf"/>
</dbReference>
<dbReference type="PANTHER" id="PTHR30346:SF0">
    <property type="entry name" value="HCA OPERON TRANSCRIPTIONAL ACTIVATOR HCAR"/>
    <property type="match status" value="1"/>
</dbReference>
<dbReference type="InterPro" id="IPR036388">
    <property type="entry name" value="WH-like_DNA-bd_sf"/>
</dbReference>
<keyword evidence="4" id="KW-0804">Transcription</keyword>
<sequence>MSKRDVELRHLRCLVAVVDNGGFSDAALELGISQASVSRTLASLESALGARLLYRTSRVCTPTTAGLTVLARARSVLTSVEDLHSEIASGHRLVRVGHPWSALGRHTAEFLRVWEERHPDVELRLVRHNSPTAGLAEGMCDLAVVRTPVDARRYEHTVVGHEQRWIAMASDDPWRRRRSVHLSELAGRTLATDLRTGSTTVELWPEGERPEVEYTQDVDDWLSMIATGHCVGLTPHATTTQYRREGIVYRRVRGADPVAVRLAWHRHDPHPAAHATAVLLSELYRVDGSGR</sequence>
<dbReference type="InterPro" id="IPR005119">
    <property type="entry name" value="LysR_subst-bd"/>
</dbReference>
<proteinExistence type="inferred from homology"/>
<name>A0A918X6R0_9ACTN</name>
<comment type="caution">
    <text evidence="6">The sequence shown here is derived from an EMBL/GenBank/DDBJ whole genome shotgun (WGS) entry which is preliminary data.</text>
</comment>
<evidence type="ECO:0000256" key="2">
    <source>
        <dbReference type="ARBA" id="ARBA00023015"/>
    </source>
</evidence>
<dbReference type="Pfam" id="PF03466">
    <property type="entry name" value="LysR_substrate"/>
    <property type="match status" value="1"/>
</dbReference>
<dbReference type="Gene3D" id="1.10.10.10">
    <property type="entry name" value="Winged helix-like DNA-binding domain superfamily/Winged helix DNA-binding domain"/>
    <property type="match status" value="1"/>
</dbReference>
<dbReference type="SUPFAM" id="SSF46785">
    <property type="entry name" value="Winged helix' DNA-binding domain"/>
    <property type="match status" value="1"/>
</dbReference>
<dbReference type="Pfam" id="PF00126">
    <property type="entry name" value="HTH_1"/>
    <property type="match status" value="1"/>
</dbReference>
<evidence type="ECO:0000256" key="4">
    <source>
        <dbReference type="ARBA" id="ARBA00023163"/>
    </source>
</evidence>
<dbReference type="InterPro" id="IPR000847">
    <property type="entry name" value="LysR_HTH_N"/>
</dbReference>